<feature type="transmembrane region" description="Helical" evidence="11">
    <location>
        <begin position="171"/>
        <end position="194"/>
    </location>
</feature>
<evidence type="ECO:0000256" key="9">
    <source>
        <dbReference type="ARBA" id="ARBA00023201"/>
    </source>
</evidence>
<reference evidence="13 14" key="1">
    <citation type="submission" date="2021-02" db="EMBL/GenBank/DDBJ databases">
        <authorList>
            <person name="Han P."/>
        </authorList>
    </citation>
    <scope>NUCLEOTIDE SEQUENCE [LARGE SCALE GENOMIC DNA]</scope>
    <source>
        <strain evidence="13">Candidatus Nitrospira sp. ZN2</strain>
    </source>
</reference>
<keyword evidence="3" id="KW-0050">Antiport</keyword>
<feature type="domain" description="Cation/H+ exchanger transmembrane" evidence="12">
    <location>
        <begin position="14"/>
        <end position="360"/>
    </location>
</feature>
<keyword evidence="9" id="KW-0739">Sodium transport</keyword>
<dbReference type="InterPro" id="IPR006153">
    <property type="entry name" value="Cation/H_exchanger_TM"/>
</dbReference>
<proteinExistence type="predicted"/>
<dbReference type="RefSeq" id="WP_343224269.1">
    <property type="nucleotide sequence ID" value="NZ_CAJNBJ010000017.1"/>
</dbReference>
<comment type="subcellular location">
    <subcellularLocation>
        <location evidence="1">Membrane</location>
        <topology evidence="1">Multi-pass membrane protein</topology>
    </subcellularLocation>
</comment>
<dbReference type="Gene3D" id="1.20.1530.20">
    <property type="match status" value="1"/>
</dbReference>
<evidence type="ECO:0000256" key="10">
    <source>
        <dbReference type="SAM" id="MobiDB-lite"/>
    </source>
</evidence>
<comment type="caution">
    <text evidence="13">The sequence shown here is derived from an EMBL/GenBank/DDBJ whole genome shotgun (WGS) entry which is preliminary data.</text>
</comment>
<evidence type="ECO:0000256" key="5">
    <source>
        <dbReference type="ARBA" id="ARBA00022989"/>
    </source>
</evidence>
<feature type="transmembrane region" description="Helical" evidence="11">
    <location>
        <begin position="83"/>
        <end position="106"/>
    </location>
</feature>
<evidence type="ECO:0000256" key="4">
    <source>
        <dbReference type="ARBA" id="ARBA00022692"/>
    </source>
</evidence>
<evidence type="ECO:0000313" key="14">
    <source>
        <dbReference type="Proteomes" id="UP000675880"/>
    </source>
</evidence>
<evidence type="ECO:0000256" key="2">
    <source>
        <dbReference type="ARBA" id="ARBA00022448"/>
    </source>
</evidence>
<feature type="transmembrane region" description="Helical" evidence="11">
    <location>
        <begin position="12"/>
        <end position="39"/>
    </location>
</feature>
<feature type="region of interest" description="Disordered" evidence="10">
    <location>
        <begin position="373"/>
        <end position="401"/>
    </location>
</feature>
<dbReference type="PANTHER" id="PTHR43562">
    <property type="entry name" value="NAPA-TYPE SODIUM/HYDROGEN ANTIPORTER"/>
    <property type="match status" value="1"/>
</dbReference>
<evidence type="ECO:0000256" key="3">
    <source>
        <dbReference type="ARBA" id="ARBA00022449"/>
    </source>
</evidence>
<dbReference type="Proteomes" id="UP000675880">
    <property type="component" value="Unassembled WGS sequence"/>
</dbReference>
<feature type="compositionally biased region" description="Polar residues" evidence="10">
    <location>
        <begin position="391"/>
        <end position="401"/>
    </location>
</feature>
<feature type="transmembrane region" description="Helical" evidence="11">
    <location>
        <begin position="252"/>
        <end position="272"/>
    </location>
</feature>
<keyword evidence="5 11" id="KW-1133">Transmembrane helix</keyword>
<protein>
    <submittedName>
        <fullName evidence="13">Potassium transporter Kef</fullName>
    </submittedName>
</protein>
<organism evidence="13 14">
    <name type="scientific">Nitrospira defluvii</name>
    <dbReference type="NCBI Taxonomy" id="330214"/>
    <lineage>
        <taxon>Bacteria</taxon>
        <taxon>Pseudomonadati</taxon>
        <taxon>Nitrospirota</taxon>
        <taxon>Nitrospiria</taxon>
        <taxon>Nitrospirales</taxon>
        <taxon>Nitrospiraceae</taxon>
        <taxon>Nitrospira</taxon>
    </lineage>
</organism>
<feature type="transmembrane region" description="Helical" evidence="11">
    <location>
        <begin position="51"/>
        <end position="71"/>
    </location>
</feature>
<gene>
    <name evidence="13" type="ORF">NSPZN2_40285</name>
</gene>
<feature type="transmembrane region" description="Helical" evidence="11">
    <location>
        <begin position="229"/>
        <end position="245"/>
    </location>
</feature>
<feature type="transmembrane region" description="Helical" evidence="11">
    <location>
        <begin position="145"/>
        <end position="165"/>
    </location>
</feature>
<keyword evidence="4 11" id="KW-0812">Transmembrane</keyword>
<feature type="transmembrane region" description="Helical" evidence="11">
    <location>
        <begin position="112"/>
        <end position="133"/>
    </location>
</feature>
<keyword evidence="7" id="KW-0406">Ion transport</keyword>
<feature type="transmembrane region" description="Helical" evidence="11">
    <location>
        <begin position="314"/>
        <end position="333"/>
    </location>
</feature>
<evidence type="ECO:0000256" key="7">
    <source>
        <dbReference type="ARBA" id="ARBA00023065"/>
    </source>
</evidence>
<dbReference type="InterPro" id="IPR038770">
    <property type="entry name" value="Na+/solute_symporter_sf"/>
</dbReference>
<dbReference type="EMBL" id="CAJNBJ010000017">
    <property type="protein sequence ID" value="CAE6770987.1"/>
    <property type="molecule type" value="Genomic_DNA"/>
</dbReference>
<feature type="transmembrane region" description="Helical" evidence="11">
    <location>
        <begin position="278"/>
        <end position="302"/>
    </location>
</feature>
<evidence type="ECO:0000256" key="6">
    <source>
        <dbReference type="ARBA" id="ARBA00023053"/>
    </source>
</evidence>
<dbReference type="Pfam" id="PF00999">
    <property type="entry name" value="Na_H_Exchanger"/>
    <property type="match status" value="1"/>
</dbReference>
<evidence type="ECO:0000256" key="11">
    <source>
        <dbReference type="SAM" id="Phobius"/>
    </source>
</evidence>
<dbReference type="PANTHER" id="PTHR43562:SF3">
    <property type="entry name" value="SODIUM ION_PROTON EXCHANGER (EUROFUNG)"/>
    <property type="match status" value="1"/>
</dbReference>
<evidence type="ECO:0000256" key="1">
    <source>
        <dbReference type="ARBA" id="ARBA00004141"/>
    </source>
</evidence>
<evidence type="ECO:0000256" key="8">
    <source>
        <dbReference type="ARBA" id="ARBA00023136"/>
    </source>
</evidence>
<keyword evidence="2" id="KW-0813">Transport</keyword>
<feature type="transmembrane region" description="Helical" evidence="11">
    <location>
        <begin position="206"/>
        <end position="223"/>
    </location>
</feature>
<keyword evidence="14" id="KW-1185">Reference proteome</keyword>
<name>A0ABM8RTT1_9BACT</name>
<feature type="transmembrane region" description="Helical" evidence="11">
    <location>
        <begin position="345"/>
        <end position="367"/>
    </location>
</feature>
<evidence type="ECO:0000259" key="12">
    <source>
        <dbReference type="Pfam" id="PF00999"/>
    </source>
</evidence>
<keyword evidence="6" id="KW-0915">Sodium</keyword>
<evidence type="ECO:0000313" key="13">
    <source>
        <dbReference type="EMBL" id="CAE6770987.1"/>
    </source>
</evidence>
<accession>A0ABM8RTT1</accession>
<keyword evidence="8 11" id="KW-0472">Membrane</keyword>
<sequence length="401" mass="42871">MSLTWETAAIWMAMALLASLISVRIGISVALVEICVGIIGGNVLAIQPTPWIASLAGFGSVVLTFLAGAEIDLAVMKNKWKETIGIGLASFFIPCLSVMAFAYWVIGWSLQASQVAGIALCATSVAVVYTVLVERGHNEIELGKIILAACFVTDLGSVVALGLLFARYDWWLIVFLVVTAVTLWQLPGVAGWLFDKVGHRISEPGLKFVLVILFTLGALASAAQSEAVLPAYLVGLVLAPLFLANKTLAHRLRAIALTVLTPFYFLKAGVLVSLKAVLAATALIGLFFAVNTSAKLISVWPLTRLFRFRPKEGMYTTLLMATGLTFGTISSLFGLEHDLITGEQYASLVTVVILTAIIPTVIAERWFDPGGRPREESWVQPSAAPPATEVVPSTLTSQVGP</sequence>